<organism evidence="1 2">
    <name type="scientific">Syntrophobotulus glycolicus (strain DSM 8271 / FlGlyR)</name>
    <dbReference type="NCBI Taxonomy" id="645991"/>
    <lineage>
        <taxon>Bacteria</taxon>
        <taxon>Bacillati</taxon>
        <taxon>Bacillota</taxon>
        <taxon>Clostridia</taxon>
        <taxon>Eubacteriales</taxon>
        <taxon>Desulfitobacteriaceae</taxon>
        <taxon>Syntrophobotulus</taxon>
    </lineage>
</organism>
<dbReference type="InterPro" id="IPR006522">
    <property type="entry name" value="Phage_virion_morphogenesis"/>
</dbReference>
<dbReference type="RefSeq" id="WP_013624002.1">
    <property type="nucleotide sequence ID" value="NC_015172.1"/>
</dbReference>
<evidence type="ECO:0008006" key="3">
    <source>
        <dbReference type="Google" id="ProtNLM"/>
    </source>
</evidence>
<reference evidence="2" key="2">
    <citation type="submission" date="2011-02" db="EMBL/GenBank/DDBJ databases">
        <title>The complete genome of Syntrophobotulus glycolicus DSM 8271.</title>
        <authorList>
            <person name="Lucas S."/>
            <person name="Copeland A."/>
            <person name="Lapidus A."/>
            <person name="Bruce D."/>
            <person name="Goodwin L."/>
            <person name="Pitluck S."/>
            <person name="Kyrpides N."/>
            <person name="Mavromatis K."/>
            <person name="Pagani I."/>
            <person name="Ivanova N."/>
            <person name="Mikhailova N."/>
            <person name="Chertkov O."/>
            <person name="Held B."/>
            <person name="Detter J.C."/>
            <person name="Tapia R."/>
            <person name="Han C."/>
            <person name="Land M."/>
            <person name="Hauser L."/>
            <person name="Markowitz V."/>
            <person name="Cheng J.-F."/>
            <person name="Hugenholtz P."/>
            <person name="Woyke T."/>
            <person name="Wu D."/>
            <person name="Spring S."/>
            <person name="Schroeder M."/>
            <person name="Brambilla E."/>
            <person name="Klenk H.-P."/>
            <person name="Eisen J.A."/>
        </authorList>
    </citation>
    <scope>NUCLEOTIDE SEQUENCE [LARGE SCALE GENOMIC DNA]</scope>
    <source>
        <strain evidence="2">DSM 8271 / FlGlyR</strain>
    </source>
</reference>
<name>F0T167_SYNGF</name>
<gene>
    <name evidence="1" type="ordered locus">Sgly_0774</name>
</gene>
<dbReference type="EMBL" id="CP002547">
    <property type="protein sequence ID" value="ADY55131.1"/>
    <property type="molecule type" value="Genomic_DNA"/>
</dbReference>
<evidence type="ECO:0000313" key="2">
    <source>
        <dbReference type="Proteomes" id="UP000007488"/>
    </source>
</evidence>
<dbReference type="Pfam" id="PF05069">
    <property type="entry name" value="Phage_tail_S"/>
    <property type="match status" value="2"/>
</dbReference>
<protein>
    <recommendedName>
        <fullName evidence="3">Phage virion morphogenesis protein</fullName>
    </recommendedName>
</protein>
<dbReference type="KEGG" id="sgy:Sgly_0774"/>
<dbReference type="OrthoDB" id="1807756at2"/>
<dbReference type="eggNOG" id="COG5005">
    <property type="taxonomic scope" value="Bacteria"/>
</dbReference>
<keyword evidence="2" id="KW-1185">Reference proteome</keyword>
<sequence>MKYEIKSDDIEPIQKKMEILLSRGLDLKPMMRTAGEIMRASAGRNFEAEGRPSRWKPLSSATKEIYSGKLLDEYSQTKGYQNAKRESTRKKRSQAHVQARLGGRKLLQGEGDLKKSIVIGEITSSSVKVGSSLPYARIHQLGGTIKPRRKKVLMIPLGGGKFMWLKKVTIPARPYLLFQSEDQTAIVRALDSYFLRSL</sequence>
<dbReference type="HOGENOM" id="CLU_117141_0_1_9"/>
<dbReference type="AlphaFoldDB" id="F0T167"/>
<accession>F0T167</accession>
<reference evidence="1 2" key="1">
    <citation type="journal article" date="2011" name="Stand. Genomic Sci.">
        <title>Complete genome sequence of Syntrophobotulus glycolicus type strain (FlGlyR).</title>
        <authorList>
            <person name="Han C."/>
            <person name="Mwirichia R."/>
            <person name="Chertkov O."/>
            <person name="Held B."/>
            <person name="Lapidus A."/>
            <person name="Nolan M."/>
            <person name="Lucas S."/>
            <person name="Hammon N."/>
            <person name="Deshpande S."/>
            <person name="Cheng J.F."/>
            <person name="Tapia R."/>
            <person name="Goodwin L."/>
            <person name="Pitluck S."/>
            <person name="Huntemann M."/>
            <person name="Liolios K."/>
            <person name="Ivanova N."/>
            <person name="Pagani I."/>
            <person name="Mavromatis K."/>
            <person name="Ovchinikova G."/>
            <person name="Pati A."/>
            <person name="Chen A."/>
            <person name="Palaniappan K."/>
            <person name="Land M."/>
            <person name="Hauser L."/>
            <person name="Brambilla E.M."/>
            <person name="Rohde M."/>
            <person name="Spring S."/>
            <person name="Sikorski J."/>
            <person name="Goker M."/>
            <person name="Woyke T."/>
            <person name="Bristow J."/>
            <person name="Eisen J.A."/>
            <person name="Markowitz V."/>
            <person name="Hugenholtz P."/>
            <person name="Kyrpides N.C."/>
            <person name="Klenk H.P."/>
            <person name="Detter J.C."/>
        </authorList>
    </citation>
    <scope>NUCLEOTIDE SEQUENCE [LARGE SCALE GENOMIC DNA]</scope>
    <source>
        <strain evidence="2">DSM 8271 / FlGlyR</strain>
    </source>
</reference>
<proteinExistence type="predicted"/>
<dbReference type="Proteomes" id="UP000007488">
    <property type="component" value="Chromosome"/>
</dbReference>
<evidence type="ECO:0000313" key="1">
    <source>
        <dbReference type="EMBL" id="ADY55131.1"/>
    </source>
</evidence>
<dbReference type="STRING" id="645991.Sgly_0774"/>